<organism evidence="3">
    <name type="scientific">blood disease bacterium R229</name>
    <dbReference type="NCBI Taxonomy" id="741978"/>
    <lineage>
        <taxon>Bacteria</taxon>
        <taxon>Pseudomonadati</taxon>
        <taxon>Pseudomonadota</taxon>
        <taxon>Betaproteobacteria</taxon>
        <taxon>Burkholderiales</taxon>
        <taxon>Burkholderiaceae</taxon>
        <taxon>Ralstonia</taxon>
        <taxon>Ralstonia solanacearum species complex</taxon>
    </lineage>
</organism>
<dbReference type="Gene3D" id="3.30.420.10">
    <property type="entry name" value="Ribonuclease H-like superfamily/Ribonuclease H"/>
    <property type="match status" value="1"/>
</dbReference>
<dbReference type="Pfam" id="PF13358">
    <property type="entry name" value="DDE_3"/>
    <property type="match status" value="1"/>
</dbReference>
<evidence type="ECO:0000259" key="2">
    <source>
        <dbReference type="Pfam" id="PF13358"/>
    </source>
</evidence>
<accession>G2ZKU2</accession>
<reference evidence="3" key="1">
    <citation type="journal article" date="2011" name="PLoS ONE">
        <title>Ralstonia syzygii, the Blood Disease Bacterium and some Asian R. solanacearum strains form a single genomic species despite divergent lifestyles.</title>
        <authorList>
            <person name="Remenant B."/>
            <person name="de Cambiaire J.C."/>
            <person name="Cellier G."/>
            <person name="Jacobs J.M."/>
            <person name="Mangenot S."/>
            <person name="Barbe V."/>
            <person name="Lajus A."/>
            <person name="Vallenet D."/>
            <person name="Medigue C."/>
            <person name="Fegan M."/>
            <person name="Allen C."/>
            <person name="Prior P."/>
        </authorList>
    </citation>
    <scope>NUCLEOTIDE SEQUENCE</scope>
    <source>
        <strain evidence="3">R229</strain>
    </source>
</reference>
<proteinExistence type="predicted"/>
<sequence length="180" mass="19887">MTTLSLPARAKAEGAEIHWGDESGLRSDDVRGRSYAPKGQTPVVRVSNKRHGLSVISTVTNKGEMRWKIFDGALNADILIDFMQRLIRGAKKKIFLVLDNLRVHHAKPVKAWLAANKERIEAVLRAQQQPRTQPCRDPQCRSEAGCHQARTGANQAAVGQGNLQPSAKRAAPTRARQKVL</sequence>
<evidence type="ECO:0000256" key="1">
    <source>
        <dbReference type="SAM" id="MobiDB-lite"/>
    </source>
</evidence>
<reference evidence="3" key="2">
    <citation type="submission" date="2011-04" db="EMBL/GenBank/DDBJ databases">
        <authorList>
            <person name="Genoscope - CEA"/>
        </authorList>
    </citation>
    <scope>NUCLEOTIDE SEQUENCE</scope>
    <source>
        <strain evidence="3">R229</strain>
    </source>
</reference>
<feature type="region of interest" description="Disordered" evidence="1">
    <location>
        <begin position="151"/>
        <end position="180"/>
    </location>
</feature>
<protein>
    <submittedName>
        <fullName evidence="3">Putative transposase</fullName>
    </submittedName>
</protein>
<name>G2ZKU2_9RALS</name>
<feature type="domain" description="Tc1-like transposase DDE" evidence="2">
    <location>
        <begin position="17"/>
        <end position="122"/>
    </location>
</feature>
<dbReference type="InterPro" id="IPR036397">
    <property type="entry name" value="RNaseH_sf"/>
</dbReference>
<dbReference type="GO" id="GO:0003676">
    <property type="term" value="F:nucleic acid binding"/>
    <property type="evidence" value="ECO:0007669"/>
    <property type="project" value="InterPro"/>
</dbReference>
<dbReference type="EMBL" id="FR854064">
    <property type="protein sequence ID" value="CCA79655.1"/>
    <property type="molecule type" value="Genomic_DNA"/>
</dbReference>
<evidence type="ECO:0000313" key="3">
    <source>
        <dbReference type="EMBL" id="CCA79655.1"/>
    </source>
</evidence>
<dbReference type="InterPro" id="IPR038717">
    <property type="entry name" value="Tc1-like_DDE_dom"/>
</dbReference>
<dbReference type="AlphaFoldDB" id="G2ZKU2"/>
<gene>
    <name evidence="3" type="ORF">BDB_80036</name>
</gene>